<dbReference type="EMBL" id="CP139487">
    <property type="protein sequence ID" value="WPU65637.1"/>
    <property type="molecule type" value="Genomic_DNA"/>
</dbReference>
<comment type="similarity">
    <text evidence="1">Belongs to the FtsK/SpoIIIE/SftA family.</text>
</comment>
<keyword evidence="2 5" id="KW-0547">Nucleotide-binding</keyword>
<dbReference type="InterPro" id="IPR018541">
    <property type="entry name" value="Ftsk_gamma"/>
</dbReference>
<dbReference type="PANTHER" id="PTHR22683:SF41">
    <property type="entry name" value="DNA TRANSLOCASE FTSK"/>
    <property type="match status" value="1"/>
</dbReference>
<dbReference type="InterPro" id="IPR036390">
    <property type="entry name" value="WH_DNA-bd_sf"/>
</dbReference>
<dbReference type="Pfam" id="PF09397">
    <property type="entry name" value="FtsK_gamma"/>
    <property type="match status" value="1"/>
</dbReference>
<keyword evidence="7" id="KW-0812">Transmembrane</keyword>
<evidence type="ECO:0000256" key="3">
    <source>
        <dbReference type="ARBA" id="ARBA00022840"/>
    </source>
</evidence>
<dbReference type="Gene3D" id="3.40.50.300">
    <property type="entry name" value="P-loop containing nucleotide triphosphate hydrolases"/>
    <property type="match status" value="1"/>
</dbReference>
<feature type="region of interest" description="Disordered" evidence="6">
    <location>
        <begin position="209"/>
        <end position="304"/>
    </location>
</feature>
<protein>
    <submittedName>
        <fullName evidence="9">DNA translocase FtsK</fullName>
    </submittedName>
</protein>
<evidence type="ECO:0000256" key="7">
    <source>
        <dbReference type="SAM" id="Phobius"/>
    </source>
</evidence>
<dbReference type="GO" id="GO:0003677">
    <property type="term" value="F:DNA binding"/>
    <property type="evidence" value="ECO:0007669"/>
    <property type="project" value="UniProtKB-KW"/>
</dbReference>
<organism evidence="9 10">
    <name type="scientific">Peredibacter starrii</name>
    <dbReference type="NCBI Taxonomy" id="28202"/>
    <lineage>
        <taxon>Bacteria</taxon>
        <taxon>Pseudomonadati</taxon>
        <taxon>Bdellovibrionota</taxon>
        <taxon>Bacteriovoracia</taxon>
        <taxon>Bacteriovoracales</taxon>
        <taxon>Bacteriovoracaceae</taxon>
        <taxon>Peredibacter</taxon>
    </lineage>
</organism>
<feature type="transmembrane region" description="Helical" evidence="7">
    <location>
        <begin position="9"/>
        <end position="26"/>
    </location>
</feature>
<dbReference type="Pfam" id="PF17854">
    <property type="entry name" value="FtsK_alpha"/>
    <property type="match status" value="1"/>
</dbReference>
<dbReference type="PROSITE" id="PS50901">
    <property type="entry name" value="FTSK"/>
    <property type="match status" value="1"/>
</dbReference>
<dbReference type="KEGG" id="psti:SOO65_02660"/>
<evidence type="ECO:0000256" key="1">
    <source>
        <dbReference type="ARBA" id="ARBA00006474"/>
    </source>
</evidence>
<dbReference type="Proteomes" id="UP001324634">
    <property type="component" value="Chromosome"/>
</dbReference>
<evidence type="ECO:0000259" key="8">
    <source>
        <dbReference type="PROSITE" id="PS50901"/>
    </source>
</evidence>
<feature type="compositionally biased region" description="Basic and acidic residues" evidence="6">
    <location>
        <begin position="217"/>
        <end position="228"/>
    </location>
</feature>
<dbReference type="Gene3D" id="1.10.10.10">
    <property type="entry name" value="Winged helix-like DNA-binding domain superfamily/Winged helix DNA-binding domain"/>
    <property type="match status" value="1"/>
</dbReference>
<proteinExistence type="inferred from homology"/>
<keyword evidence="7" id="KW-1133">Transmembrane helix</keyword>
<dbReference type="AlphaFoldDB" id="A0AAX4HR35"/>
<reference evidence="9 10" key="1">
    <citation type="submission" date="2023-11" db="EMBL/GenBank/DDBJ databases">
        <title>Peredibacter starrii A3.12.</title>
        <authorList>
            <person name="Mitchell R.J."/>
        </authorList>
    </citation>
    <scope>NUCLEOTIDE SEQUENCE [LARGE SCALE GENOMIC DNA]</scope>
    <source>
        <strain evidence="9 10">A3.12</strain>
    </source>
</reference>
<dbReference type="RefSeq" id="WP_321396509.1">
    <property type="nucleotide sequence ID" value="NZ_CP139487.1"/>
</dbReference>
<sequence length="813" mass="90924">MEKKILKVQLYSLFILTTLNLIYFYYRDNLPDNYYEITYQNHSINFFTYYFFTLLANFGYWCGIWVTVSFITFAILHTFVLTKKKDVKNQIVIAALLPLTLGLCYLLMPESLGEGLMFLIKENLSLLSVFSSVLIFGAAFFYLVSEKNFFKTCRFIWKQMVTIGTMIKEADYSALKSIEPKKWPMAIRERAMELLARFKKEEELAPAKAATTPKKLKITESPKIKEAPAQRSLPVEEPPVAEEIEEEEIEEEEVEELEEDEEEIVDESEEEFNDSVDEVVDEESEEEEDSEESDEELEEVESPFVKKKVQAEDTFFEAEELINCIVAKNQANKISDPSDTYFQTIARAIEEKLKEFNISASVINVLKGPVVDTFELELGAGVKVAGVTNRVDDLSLALMGAPIRMVYPMKGKSTIGIEVPRNPRDVIYLDEVLRAPNFNNSSYKLPIAMGKDAYGDAAVIDLASTPHLLVAGTTGAGKSVFVNTLLVSLIIKFSPKKLRLIMLDPKQLELALYQRLPHLIMPVVTDPSVASAALLWAIDEMERRYSLLKDFAVKNIEGFNKKVVGAGTDLTCRITKYYPDAEVVGFELPYIVVVVDEFADLMLSKSGKAIETSISRLAAKARASGIHIVLATQRPSTDIITGVIKANFPTRVSFRVFTNIDSRVILDGVGAEKLLGKGDMLFKQGIDILRMHSAFVNEEEIEALVDKLATLPIQYDTGAMEFLDSNGTVDTDVEGITMDGEGGGLKDEKYDEAVRCVAMHRVASASFLQRRLGVGYNRAANLIEEMERHGVVGPAQGSKPRKVLVPPPADSTP</sequence>
<feature type="transmembrane region" description="Helical" evidence="7">
    <location>
        <begin position="91"/>
        <end position="108"/>
    </location>
</feature>
<dbReference type="Pfam" id="PF01580">
    <property type="entry name" value="FtsK_SpoIIIE"/>
    <property type="match status" value="1"/>
</dbReference>
<dbReference type="InterPro" id="IPR027417">
    <property type="entry name" value="P-loop_NTPase"/>
</dbReference>
<feature type="binding site" evidence="5">
    <location>
        <begin position="472"/>
        <end position="479"/>
    </location>
    <ligand>
        <name>ATP</name>
        <dbReference type="ChEBI" id="CHEBI:30616"/>
    </ligand>
</feature>
<keyword evidence="10" id="KW-1185">Reference proteome</keyword>
<dbReference type="SUPFAM" id="SSF52540">
    <property type="entry name" value="P-loop containing nucleoside triphosphate hydrolases"/>
    <property type="match status" value="1"/>
</dbReference>
<keyword evidence="3 5" id="KW-0067">ATP-binding</keyword>
<keyword evidence="7" id="KW-0472">Membrane</keyword>
<evidence type="ECO:0000256" key="4">
    <source>
        <dbReference type="ARBA" id="ARBA00023125"/>
    </source>
</evidence>
<name>A0AAX4HR35_9BACT</name>
<dbReference type="GO" id="GO:0005524">
    <property type="term" value="F:ATP binding"/>
    <property type="evidence" value="ECO:0007669"/>
    <property type="project" value="UniProtKB-UniRule"/>
</dbReference>
<evidence type="ECO:0000256" key="5">
    <source>
        <dbReference type="PROSITE-ProRule" id="PRU00289"/>
    </source>
</evidence>
<feature type="transmembrane region" description="Helical" evidence="7">
    <location>
        <begin position="46"/>
        <end position="79"/>
    </location>
</feature>
<dbReference type="PANTHER" id="PTHR22683">
    <property type="entry name" value="SPORULATION PROTEIN RELATED"/>
    <property type="match status" value="1"/>
</dbReference>
<dbReference type="InterPro" id="IPR041027">
    <property type="entry name" value="FtsK_alpha"/>
</dbReference>
<gene>
    <name evidence="9" type="ORF">SOO65_02660</name>
</gene>
<dbReference type="SUPFAM" id="SSF46785">
    <property type="entry name" value="Winged helix' DNA-binding domain"/>
    <property type="match status" value="1"/>
</dbReference>
<evidence type="ECO:0000313" key="10">
    <source>
        <dbReference type="Proteomes" id="UP001324634"/>
    </source>
</evidence>
<evidence type="ECO:0000256" key="6">
    <source>
        <dbReference type="SAM" id="MobiDB-lite"/>
    </source>
</evidence>
<accession>A0AAX4HR35</accession>
<dbReference type="InterPro" id="IPR002543">
    <property type="entry name" value="FtsK_dom"/>
</dbReference>
<feature type="region of interest" description="Disordered" evidence="6">
    <location>
        <begin position="792"/>
        <end position="813"/>
    </location>
</feature>
<keyword evidence="4" id="KW-0238">DNA-binding</keyword>
<evidence type="ECO:0000313" key="9">
    <source>
        <dbReference type="EMBL" id="WPU65637.1"/>
    </source>
</evidence>
<dbReference type="InterPro" id="IPR050206">
    <property type="entry name" value="FtsK/SpoIIIE/SftA"/>
</dbReference>
<feature type="transmembrane region" description="Helical" evidence="7">
    <location>
        <begin position="124"/>
        <end position="144"/>
    </location>
</feature>
<feature type="domain" description="FtsK" evidence="8">
    <location>
        <begin position="455"/>
        <end position="663"/>
    </location>
</feature>
<dbReference type="CDD" id="cd01127">
    <property type="entry name" value="TrwB_TraG_TraD_VirD4"/>
    <property type="match status" value="1"/>
</dbReference>
<dbReference type="Gene3D" id="3.30.980.40">
    <property type="match status" value="1"/>
</dbReference>
<dbReference type="InterPro" id="IPR036388">
    <property type="entry name" value="WH-like_DNA-bd_sf"/>
</dbReference>
<feature type="compositionally biased region" description="Acidic residues" evidence="6">
    <location>
        <begin position="239"/>
        <end position="301"/>
    </location>
</feature>
<dbReference type="SMART" id="SM00843">
    <property type="entry name" value="Ftsk_gamma"/>
    <property type="match status" value="1"/>
</dbReference>
<evidence type="ECO:0000256" key="2">
    <source>
        <dbReference type="ARBA" id="ARBA00022741"/>
    </source>
</evidence>